<feature type="compositionally biased region" description="Polar residues" evidence="2">
    <location>
        <begin position="321"/>
        <end position="335"/>
    </location>
</feature>
<dbReference type="InterPro" id="IPR025724">
    <property type="entry name" value="GAG-pre-integrase_dom"/>
</dbReference>
<dbReference type="CDD" id="cd09272">
    <property type="entry name" value="RNase_HI_RT_Ty1"/>
    <property type="match status" value="1"/>
</dbReference>
<dbReference type="Pfam" id="PF14223">
    <property type="entry name" value="Retrotran_gag_2"/>
    <property type="match status" value="1"/>
</dbReference>
<dbReference type="GO" id="GO:0004190">
    <property type="term" value="F:aspartic-type endopeptidase activity"/>
    <property type="evidence" value="ECO:0007669"/>
    <property type="project" value="UniProtKB-KW"/>
</dbReference>
<dbReference type="Gene3D" id="3.30.420.10">
    <property type="entry name" value="Ribonuclease H-like superfamily/Ribonuclease H"/>
    <property type="match status" value="1"/>
</dbReference>
<keyword evidence="5" id="KW-1185">Reference proteome</keyword>
<dbReference type="InterPro" id="IPR001584">
    <property type="entry name" value="Integrase_cat-core"/>
</dbReference>
<organism evidence="4 5">
    <name type="scientific">Centaurea solstitialis</name>
    <name type="common">yellow star-thistle</name>
    <dbReference type="NCBI Taxonomy" id="347529"/>
    <lineage>
        <taxon>Eukaryota</taxon>
        <taxon>Viridiplantae</taxon>
        <taxon>Streptophyta</taxon>
        <taxon>Embryophyta</taxon>
        <taxon>Tracheophyta</taxon>
        <taxon>Spermatophyta</taxon>
        <taxon>Magnoliopsida</taxon>
        <taxon>eudicotyledons</taxon>
        <taxon>Gunneridae</taxon>
        <taxon>Pentapetalae</taxon>
        <taxon>asterids</taxon>
        <taxon>campanulids</taxon>
        <taxon>Asterales</taxon>
        <taxon>Asteraceae</taxon>
        <taxon>Carduoideae</taxon>
        <taxon>Cardueae</taxon>
        <taxon>Centaureinae</taxon>
        <taxon>Centaurea</taxon>
    </lineage>
</organism>
<sequence>MAAPPHKAFGITNIKTYVPLVLDLDRLNYDAWRELFTTHCVGFDVIDHIDDSTPKPTDAEWKKVDSIVKLWIYGSISQSLLHMVLKKDSTALQVWNNLETLFHDNKEAKSMQIDNELRNIVMGDLTVTAYCTKIKALADLLANLDPNSAIPDKHLVIYTINGLSSKFDSVANIIRYRSPLPTFVETRSMLLMEEHRMSSPRLVSTGNSTDNSSSPVILNTGNGSSNRPNNRRPDRRQQQQRRRQQPSTAAPNQPYGWVFIPPPDMRQQPRAPSSGPSWQQQTSGLLGPFPRQNPQAVTHVPQPRYSPQQHGNRPQAHLANSDASGSWNWTGPSQPTSLPELFNTMSLNDPGATDWFMDTGATDHVHANAGILNIDLQTRNSHSVSVGDGSCIPVITTGHTSFPLKNPYRTLHLNNVLITPAIIKNLISVRQFTKQNKCSIEFDEFGFTIHDFRTRRPLIRCDSDGPLYPVIPSTSQVLVSLSPSTWHQRLGHPGDQVLKSLASNKFISCNSNKFHKLCQSCQLGKHTKLPFVHSDSHVSHAFEIVHSDIWTSPIISVSGFRYYVIFLDHYTHYLWVFPLKQKSDVFVKFVELFQFVKTQFHTTIKSLQCDNGGEYNNNKFHNFFTTNGIQFRFSCPHTSQQNGKSERMLRTINNIVRTLLFHSHIPPTYWVEALNMATHLLNILPSTSIQNETPHFRLFQKHPTYSHLRVFGCLCFPHITTSHKLEPRTIPCVFLGYPSHHRGYRCLDLSSRRIFISRHVVFDESIFPFGSVTPTEPPSYSFLDDYSEPSPMFRDILESPSTSPSVTSNTVDTPTSTSTSPSVTSNTVAPPTSTPPQPTHPMTTRARSGIVKPIDRLNLHTSSVSPVPRSHLQAMQDPHWREAMNEEYQALMVNGTWTLVPRPPGSMWSALCGFFATNITQMARLVANGRSQQQGIDCDETFSPVVKPATIRTVLSLSVSRCWPIHQLDVKNAFLHGHLQETVYMHQPPGFRDSQFPDHVCLLQRSLYGLKQAPRAWYHRFAKYALQIGFQNSRSDSSLFIYHSQHATAYLLLYVDDIILTASSPEFLRHIISQLSHEFAMTDLGALNYFLGISAVRSSSGLFLSQKKYALEILERANMLNCNPSRTPAEPIQKLDATGPPIADPSLYRSLAGALQYLTFTRPDIAFAVQQLCLYMHDPREPHLHALKRVLRYIRGTISHGLQLFVSPSSDLIAYSDADWGGCPATRRSTSGYCVFLGDNLVSWSSKRQGIISRSSAEAEYRGVANAVAETSWLRNLLRELQCPMTKATIVYCDNVSAVYMSTNPVQHQRTKHIEIDIHFVRDKVAVGLVRVLHVPSSSQYADIFTKGLSTSLFHDFRDSLHVRKPPDQTAGGYYLDNLCFWKTWMMKSKRNLIPIHYLSLHDLRETVTFDGINFHDWNHDLKAILKNDEKLYVLKVPVPDQPPLTSRTDHDVWWKHKCDAEDVSEIIMGTVIPDLQKIFDTDDAYKMYRQMTQIYQQLIIKCFKPVETLDADKVDGSYTVCSKRPMVQNKEKYKRRKTKKAPKMVFVSIAEKQDIGRGIAPLISLNKASGRHMELEIDQEPQLGVAEVGTSTSPEKVRGGDLRQRSNKMHAKPVEIVVLGINL</sequence>
<dbReference type="PROSITE" id="PS50994">
    <property type="entry name" value="INTEGRASE"/>
    <property type="match status" value="1"/>
</dbReference>
<name>A0AA38W6E6_9ASTR</name>
<evidence type="ECO:0000256" key="2">
    <source>
        <dbReference type="SAM" id="MobiDB-lite"/>
    </source>
</evidence>
<dbReference type="InterPro" id="IPR036397">
    <property type="entry name" value="RNaseH_sf"/>
</dbReference>
<dbReference type="GO" id="GO:0015074">
    <property type="term" value="P:DNA integration"/>
    <property type="evidence" value="ECO:0007669"/>
    <property type="project" value="InterPro"/>
</dbReference>
<dbReference type="InterPro" id="IPR043502">
    <property type="entry name" value="DNA/RNA_pol_sf"/>
</dbReference>
<proteinExistence type="predicted"/>
<dbReference type="SUPFAM" id="SSF53098">
    <property type="entry name" value="Ribonuclease H-like"/>
    <property type="match status" value="1"/>
</dbReference>
<dbReference type="InterPro" id="IPR057670">
    <property type="entry name" value="SH3_retrovirus"/>
</dbReference>
<dbReference type="Pfam" id="PF22936">
    <property type="entry name" value="Pol_BBD"/>
    <property type="match status" value="1"/>
</dbReference>
<reference evidence="4" key="1">
    <citation type="submission" date="2023-03" db="EMBL/GenBank/DDBJ databases">
        <title>Chromosome-scale reference genome and RAD-based genetic map of yellow starthistle (Centaurea solstitialis) reveal putative structural variation and QTLs associated with invader traits.</title>
        <authorList>
            <person name="Reatini B."/>
            <person name="Cang F.A."/>
            <person name="Jiang Q."/>
            <person name="Mckibben M.T.W."/>
            <person name="Barker M.S."/>
            <person name="Rieseberg L.H."/>
            <person name="Dlugosch K.M."/>
        </authorList>
    </citation>
    <scope>NUCLEOTIDE SEQUENCE</scope>
    <source>
        <strain evidence="4">CAN-66</strain>
        <tissue evidence="4">Leaf</tissue>
    </source>
</reference>
<feature type="region of interest" description="Disordered" evidence="2">
    <location>
        <begin position="793"/>
        <end position="845"/>
    </location>
</feature>
<accession>A0AA38W6E6</accession>
<dbReference type="Pfam" id="PF13976">
    <property type="entry name" value="gag_pre-integrs"/>
    <property type="match status" value="1"/>
</dbReference>
<feature type="region of interest" description="Disordered" evidence="2">
    <location>
        <begin position="197"/>
        <end position="335"/>
    </location>
</feature>
<dbReference type="PANTHER" id="PTHR11439">
    <property type="entry name" value="GAG-POL-RELATED RETROTRANSPOSON"/>
    <property type="match status" value="1"/>
</dbReference>
<feature type="compositionally biased region" description="Polar residues" evidence="2">
    <location>
        <begin position="270"/>
        <end position="284"/>
    </location>
</feature>
<keyword evidence="1" id="KW-0064">Aspartyl protease</keyword>
<feature type="domain" description="Integrase catalytic" evidence="3">
    <location>
        <begin position="526"/>
        <end position="702"/>
    </location>
</feature>
<dbReference type="SUPFAM" id="SSF56672">
    <property type="entry name" value="DNA/RNA polymerases"/>
    <property type="match status" value="1"/>
</dbReference>
<dbReference type="Proteomes" id="UP001172457">
    <property type="component" value="Chromosome 5"/>
</dbReference>
<dbReference type="PANTHER" id="PTHR11439:SF524">
    <property type="entry name" value="RNA-DIRECTED DNA POLYMERASE, PROTEIN KINASE RLK-PELLE-DLSV FAMILY"/>
    <property type="match status" value="1"/>
</dbReference>
<feature type="compositionally biased region" description="Polar residues" evidence="2">
    <location>
        <begin position="201"/>
        <end position="225"/>
    </location>
</feature>
<dbReference type="GO" id="GO:0003676">
    <property type="term" value="F:nucleic acid binding"/>
    <property type="evidence" value="ECO:0007669"/>
    <property type="project" value="InterPro"/>
</dbReference>
<dbReference type="InterPro" id="IPR054722">
    <property type="entry name" value="PolX-like_BBD"/>
</dbReference>
<keyword evidence="1" id="KW-0378">Hydrolase</keyword>
<evidence type="ECO:0000313" key="5">
    <source>
        <dbReference type="Proteomes" id="UP001172457"/>
    </source>
</evidence>
<evidence type="ECO:0000256" key="1">
    <source>
        <dbReference type="ARBA" id="ARBA00022750"/>
    </source>
</evidence>
<evidence type="ECO:0000313" key="4">
    <source>
        <dbReference type="EMBL" id="KAJ9548447.1"/>
    </source>
</evidence>
<dbReference type="Pfam" id="PF07727">
    <property type="entry name" value="RVT_2"/>
    <property type="match status" value="1"/>
</dbReference>
<keyword evidence="1" id="KW-0645">Protease</keyword>
<protein>
    <recommendedName>
        <fullName evidence="3">Integrase catalytic domain-containing protein</fullName>
    </recommendedName>
</protein>
<dbReference type="InterPro" id="IPR013103">
    <property type="entry name" value="RVT_2"/>
</dbReference>
<dbReference type="Pfam" id="PF00665">
    <property type="entry name" value="rve"/>
    <property type="match status" value="1"/>
</dbReference>
<comment type="caution">
    <text evidence="4">The sequence shown here is derived from an EMBL/GenBank/DDBJ whole genome shotgun (WGS) entry which is preliminary data.</text>
</comment>
<gene>
    <name evidence="4" type="ORF">OSB04_020990</name>
</gene>
<dbReference type="InterPro" id="IPR012337">
    <property type="entry name" value="RNaseH-like_sf"/>
</dbReference>
<dbReference type="EMBL" id="JARYMX010000005">
    <property type="protein sequence ID" value="KAJ9548447.1"/>
    <property type="molecule type" value="Genomic_DNA"/>
</dbReference>
<evidence type="ECO:0000259" key="3">
    <source>
        <dbReference type="PROSITE" id="PS50994"/>
    </source>
</evidence>
<feature type="compositionally biased region" description="Low complexity" evidence="2">
    <location>
        <begin position="799"/>
        <end position="831"/>
    </location>
</feature>
<dbReference type="Pfam" id="PF25597">
    <property type="entry name" value="SH3_retrovirus"/>
    <property type="match status" value="1"/>
</dbReference>